<dbReference type="Pfam" id="PF02518">
    <property type="entry name" value="HATPase_c"/>
    <property type="match status" value="1"/>
</dbReference>
<dbReference type="Pfam" id="PF00512">
    <property type="entry name" value="HisKA"/>
    <property type="match status" value="1"/>
</dbReference>
<evidence type="ECO:0000256" key="7">
    <source>
        <dbReference type="ARBA" id="ARBA00023012"/>
    </source>
</evidence>
<dbReference type="InterPro" id="IPR036097">
    <property type="entry name" value="HisK_dim/P_sf"/>
</dbReference>
<feature type="transmembrane region" description="Helical" evidence="9">
    <location>
        <begin position="217"/>
        <end position="235"/>
    </location>
</feature>
<accession>A0A5A7N409</accession>
<reference evidence="12 13" key="1">
    <citation type="submission" date="2019-09" db="EMBL/GenBank/DDBJ databases">
        <title>NBRP : Genome information of microbial organism related human and environment.</title>
        <authorList>
            <person name="Hattori M."/>
            <person name="Oshima K."/>
            <person name="Inaba H."/>
            <person name="Suda W."/>
            <person name="Sakamoto M."/>
            <person name="Iino T."/>
            <person name="Kitahara M."/>
            <person name="Oshida Y."/>
            <person name="Iida T."/>
            <person name="Kudo T."/>
            <person name="Itoh T."/>
            <person name="Ohkuma M."/>
        </authorList>
    </citation>
    <scope>NUCLEOTIDE SEQUENCE [LARGE SCALE GENOMIC DNA]</scope>
    <source>
        <strain evidence="12 13">Q-1</strain>
    </source>
</reference>
<feature type="domain" description="HAMP" evidence="11">
    <location>
        <begin position="237"/>
        <end position="290"/>
    </location>
</feature>
<dbReference type="EC" id="2.7.13.3" evidence="3"/>
<dbReference type="InterPro" id="IPR003594">
    <property type="entry name" value="HATPase_dom"/>
</dbReference>
<evidence type="ECO:0000259" key="11">
    <source>
        <dbReference type="PROSITE" id="PS50885"/>
    </source>
</evidence>
<keyword evidence="8" id="KW-0175">Coiled coil</keyword>
<dbReference type="Proteomes" id="UP000324996">
    <property type="component" value="Unassembled WGS sequence"/>
</dbReference>
<dbReference type="Gene3D" id="1.10.287.130">
    <property type="match status" value="1"/>
</dbReference>
<dbReference type="InterPro" id="IPR003660">
    <property type="entry name" value="HAMP_dom"/>
</dbReference>
<dbReference type="GO" id="GO:0016020">
    <property type="term" value="C:membrane"/>
    <property type="evidence" value="ECO:0007669"/>
    <property type="project" value="UniProtKB-SubCell"/>
</dbReference>
<dbReference type="SUPFAM" id="SSF55874">
    <property type="entry name" value="ATPase domain of HSP90 chaperone/DNA topoisomerase II/histidine kinase"/>
    <property type="match status" value="1"/>
</dbReference>
<comment type="catalytic activity">
    <reaction evidence="1">
        <text>ATP + protein L-histidine = ADP + protein N-phospho-L-histidine.</text>
        <dbReference type="EC" id="2.7.13.3"/>
    </reaction>
</comment>
<dbReference type="InterPro" id="IPR050736">
    <property type="entry name" value="Sensor_HK_Regulatory"/>
</dbReference>
<keyword evidence="4" id="KW-0597">Phosphoprotein</keyword>
<dbReference type="PROSITE" id="PS50885">
    <property type="entry name" value="HAMP"/>
    <property type="match status" value="1"/>
</dbReference>
<dbReference type="PROSITE" id="PS50109">
    <property type="entry name" value="HIS_KIN"/>
    <property type="match status" value="1"/>
</dbReference>
<evidence type="ECO:0000256" key="2">
    <source>
        <dbReference type="ARBA" id="ARBA00004370"/>
    </source>
</evidence>
<dbReference type="SMART" id="SM00388">
    <property type="entry name" value="HisKA"/>
    <property type="match status" value="1"/>
</dbReference>
<keyword evidence="5" id="KW-0808">Transferase</keyword>
<comment type="caution">
    <text evidence="12">The sequence shown here is derived from an EMBL/GenBank/DDBJ whole genome shotgun (WGS) entry which is preliminary data.</text>
</comment>
<dbReference type="GO" id="GO:0000155">
    <property type="term" value="F:phosphorelay sensor kinase activity"/>
    <property type="evidence" value="ECO:0007669"/>
    <property type="project" value="InterPro"/>
</dbReference>
<dbReference type="InterPro" id="IPR036890">
    <property type="entry name" value="HATPase_C_sf"/>
</dbReference>
<dbReference type="InterPro" id="IPR004358">
    <property type="entry name" value="Sig_transdc_His_kin-like_C"/>
</dbReference>
<dbReference type="SMART" id="SM00387">
    <property type="entry name" value="HATPase_c"/>
    <property type="match status" value="1"/>
</dbReference>
<dbReference type="CDD" id="cd00082">
    <property type="entry name" value="HisKA"/>
    <property type="match status" value="1"/>
</dbReference>
<feature type="coiled-coil region" evidence="8">
    <location>
        <begin position="274"/>
        <end position="341"/>
    </location>
</feature>
<dbReference type="SMART" id="SM00304">
    <property type="entry name" value="HAMP"/>
    <property type="match status" value="1"/>
</dbReference>
<dbReference type="PANTHER" id="PTHR43711:SF26">
    <property type="entry name" value="SENSOR HISTIDINE KINASE RCSC"/>
    <property type="match status" value="1"/>
</dbReference>
<sequence>MSYADESTHDVLTSQLKNKDPLPHLQSKKPFAFRILHKIFLGYVLGTISFIWLSYATFNGVNELARITEDVHRHPFIVSNATAALRTDISETRLCLIGITEAESQTILEAKIQSLHQAESRMMENVALIQERYLGPREDSLLLNKIFDDLQKNNQSVIEAAIAGDDKISREILDGSAEQSILMLAQKVDVIHTFARNMSQNLLQKAKEKERDVQRQMLLAIILGGSIMAFAGFILNSSITRPLYRLRSYMATLIEGDTKNKIPEQDRRDEIGDMARALEVCRNALENREQVEKARHDAEERAHLAEKNRLKDQQEANFAAMALLEKRVEDHTRDLAESNKALIAEIEQRKEVELALKKALRDVELASAAKSNFLAHMSHELRTPLNAILGFTELLKTKSKSENNTDIINEYTDHIGTAGHDLLEMVDTILTLTNEGEKNPKIKADGDCVTVQDLVDAAMTAHAEDAKEKSIEIETDLTEPNSPLLIDKEMLNKALSNLLSNAIKFSPKSSPVLISGGPEKQHYAIRIIDRGIGISPDHFHSIMEPFSQTENPLIRSYEGAGLGLPHARRIIENNGGSIAIDSNLGEGTIVTITLPLATDT</sequence>
<dbReference type="Gene3D" id="3.30.565.10">
    <property type="entry name" value="Histidine kinase-like ATPase, C-terminal domain"/>
    <property type="match status" value="1"/>
</dbReference>
<evidence type="ECO:0000256" key="8">
    <source>
        <dbReference type="SAM" id="Coils"/>
    </source>
</evidence>
<dbReference type="PANTHER" id="PTHR43711">
    <property type="entry name" value="TWO-COMPONENT HISTIDINE KINASE"/>
    <property type="match status" value="1"/>
</dbReference>
<dbReference type="Pfam" id="PF00672">
    <property type="entry name" value="HAMP"/>
    <property type="match status" value="1"/>
</dbReference>
<comment type="subcellular location">
    <subcellularLocation>
        <location evidence="2">Membrane</location>
    </subcellularLocation>
</comment>
<dbReference type="InterPro" id="IPR005467">
    <property type="entry name" value="His_kinase_dom"/>
</dbReference>
<evidence type="ECO:0000256" key="6">
    <source>
        <dbReference type="ARBA" id="ARBA00022777"/>
    </source>
</evidence>
<name>A0A5A7N409_9PROT</name>
<keyword evidence="7" id="KW-0902">Two-component regulatory system</keyword>
<evidence type="ECO:0000256" key="9">
    <source>
        <dbReference type="SAM" id="Phobius"/>
    </source>
</evidence>
<evidence type="ECO:0000313" key="13">
    <source>
        <dbReference type="Proteomes" id="UP000324996"/>
    </source>
</evidence>
<feature type="domain" description="Histidine kinase" evidence="10">
    <location>
        <begin position="376"/>
        <end position="598"/>
    </location>
</feature>
<keyword evidence="9" id="KW-0472">Membrane</keyword>
<evidence type="ECO:0000256" key="5">
    <source>
        <dbReference type="ARBA" id="ARBA00022679"/>
    </source>
</evidence>
<dbReference type="SUPFAM" id="SSF158472">
    <property type="entry name" value="HAMP domain-like"/>
    <property type="match status" value="1"/>
</dbReference>
<evidence type="ECO:0000259" key="10">
    <source>
        <dbReference type="PROSITE" id="PS50109"/>
    </source>
</evidence>
<keyword evidence="13" id="KW-1185">Reference proteome</keyword>
<organism evidence="12 13">
    <name type="scientific">Iodidimonas nitroreducens</name>
    <dbReference type="NCBI Taxonomy" id="1236968"/>
    <lineage>
        <taxon>Bacteria</taxon>
        <taxon>Pseudomonadati</taxon>
        <taxon>Pseudomonadota</taxon>
        <taxon>Alphaproteobacteria</taxon>
        <taxon>Iodidimonadales</taxon>
        <taxon>Iodidimonadaceae</taxon>
        <taxon>Iodidimonas</taxon>
    </lineage>
</organism>
<dbReference type="Gene3D" id="6.10.340.10">
    <property type="match status" value="1"/>
</dbReference>
<dbReference type="EMBL" id="BKCN01000002">
    <property type="protein sequence ID" value="GER02868.1"/>
    <property type="molecule type" value="Genomic_DNA"/>
</dbReference>
<feature type="transmembrane region" description="Helical" evidence="9">
    <location>
        <begin position="35"/>
        <end position="58"/>
    </location>
</feature>
<dbReference type="PRINTS" id="PR00344">
    <property type="entry name" value="BCTRLSENSOR"/>
</dbReference>
<dbReference type="InterPro" id="IPR003661">
    <property type="entry name" value="HisK_dim/P_dom"/>
</dbReference>
<dbReference type="SUPFAM" id="SSF47384">
    <property type="entry name" value="Homodimeric domain of signal transducing histidine kinase"/>
    <property type="match status" value="1"/>
</dbReference>
<evidence type="ECO:0000256" key="4">
    <source>
        <dbReference type="ARBA" id="ARBA00022553"/>
    </source>
</evidence>
<gene>
    <name evidence="12" type="ORF">JCM17846_05500</name>
</gene>
<evidence type="ECO:0000313" key="12">
    <source>
        <dbReference type="EMBL" id="GER02868.1"/>
    </source>
</evidence>
<keyword evidence="9" id="KW-0812">Transmembrane</keyword>
<keyword evidence="6" id="KW-0418">Kinase</keyword>
<proteinExistence type="predicted"/>
<protein>
    <recommendedName>
        <fullName evidence="3">histidine kinase</fullName>
        <ecNumber evidence="3">2.7.13.3</ecNumber>
    </recommendedName>
</protein>
<evidence type="ECO:0000256" key="1">
    <source>
        <dbReference type="ARBA" id="ARBA00000085"/>
    </source>
</evidence>
<evidence type="ECO:0000256" key="3">
    <source>
        <dbReference type="ARBA" id="ARBA00012438"/>
    </source>
</evidence>
<keyword evidence="9" id="KW-1133">Transmembrane helix</keyword>
<dbReference type="AlphaFoldDB" id="A0A5A7N409"/>